<dbReference type="CDD" id="cd01285">
    <property type="entry name" value="nucleoside_deaminase"/>
    <property type="match status" value="1"/>
</dbReference>
<dbReference type="InterPro" id="IPR016192">
    <property type="entry name" value="APOBEC/CMP_deaminase_Zn-bd"/>
</dbReference>
<name>A0A1M4V0D5_9ACTN</name>
<dbReference type="GO" id="GO:0052717">
    <property type="term" value="F:tRNA-specific adenosine-34 deaminase activity"/>
    <property type="evidence" value="ECO:0007669"/>
    <property type="project" value="UniProtKB-UniRule"/>
</dbReference>
<feature type="active site" description="Proton donor" evidence="8">
    <location>
        <position position="48"/>
    </location>
</feature>
<evidence type="ECO:0000256" key="4">
    <source>
        <dbReference type="ARBA" id="ARBA00022723"/>
    </source>
</evidence>
<protein>
    <recommendedName>
        <fullName evidence="8">tRNA-specific adenosine deaminase</fullName>
        <ecNumber evidence="8">3.5.4.33</ecNumber>
    </recommendedName>
</protein>
<feature type="binding site" evidence="8">
    <location>
        <position position="76"/>
    </location>
    <ligand>
        <name>Zn(2+)</name>
        <dbReference type="ChEBI" id="CHEBI:29105"/>
        <note>catalytic</note>
    </ligand>
</feature>
<evidence type="ECO:0000313" key="11">
    <source>
        <dbReference type="Proteomes" id="UP000184295"/>
    </source>
</evidence>
<dbReference type="InterPro" id="IPR028883">
    <property type="entry name" value="tRNA_aden_deaminase"/>
</dbReference>
<comment type="similarity">
    <text evidence="1">Belongs to the cytidine and deoxycytidylate deaminase family. ADAT2 subfamily.</text>
</comment>
<organism evidence="10 11">
    <name type="scientific">Ferrithrix thermotolerans DSM 19514</name>
    <dbReference type="NCBI Taxonomy" id="1121881"/>
    <lineage>
        <taxon>Bacteria</taxon>
        <taxon>Bacillati</taxon>
        <taxon>Actinomycetota</taxon>
        <taxon>Acidimicrobiia</taxon>
        <taxon>Acidimicrobiales</taxon>
        <taxon>Acidimicrobiaceae</taxon>
        <taxon>Ferrithrix</taxon>
    </lineage>
</organism>
<dbReference type="EC" id="3.5.4.33" evidence="8"/>
<dbReference type="SUPFAM" id="SSF53927">
    <property type="entry name" value="Cytidine deaminase-like"/>
    <property type="match status" value="1"/>
</dbReference>
<accession>A0A1M4V0D5</accession>
<comment type="cofactor">
    <cofactor evidence="8">
        <name>Zn(2+)</name>
        <dbReference type="ChEBI" id="CHEBI:29105"/>
    </cofactor>
    <text evidence="8">Binds 1 zinc ion per subunit.</text>
</comment>
<sequence>MEVALEEADLAVIHGDVPIGAVCVYENEVISRRHNEKELQRDPLAHAEYLAISDAIKALGTMYLSEVTLYSTLEPCPMCAGALVLARCDRLVFGAFDPKAGAASTLYNLCCDPRLNFEVEVTSGVLEQSCAEKLSTFFLKLRSS</sequence>
<evidence type="ECO:0000256" key="2">
    <source>
        <dbReference type="ARBA" id="ARBA00011738"/>
    </source>
</evidence>
<keyword evidence="6 8" id="KW-0862">Zinc</keyword>
<dbReference type="Proteomes" id="UP000184295">
    <property type="component" value="Unassembled WGS sequence"/>
</dbReference>
<comment type="subunit">
    <text evidence="2 8">Homodimer.</text>
</comment>
<dbReference type="PROSITE" id="PS51747">
    <property type="entry name" value="CYT_DCMP_DEAMINASES_2"/>
    <property type="match status" value="1"/>
</dbReference>
<evidence type="ECO:0000256" key="1">
    <source>
        <dbReference type="ARBA" id="ARBA00010669"/>
    </source>
</evidence>
<keyword evidence="11" id="KW-1185">Reference proteome</keyword>
<dbReference type="HAMAP" id="MF_00972">
    <property type="entry name" value="tRNA_aden_deaminase"/>
    <property type="match status" value="1"/>
</dbReference>
<evidence type="ECO:0000259" key="9">
    <source>
        <dbReference type="PROSITE" id="PS51747"/>
    </source>
</evidence>
<dbReference type="GO" id="GO:0002100">
    <property type="term" value="P:tRNA wobble adenosine to inosine editing"/>
    <property type="evidence" value="ECO:0007669"/>
    <property type="project" value="UniProtKB-UniRule"/>
</dbReference>
<keyword evidence="4 8" id="KW-0479">Metal-binding</keyword>
<dbReference type="PANTHER" id="PTHR11079:SF202">
    <property type="entry name" value="TRNA-SPECIFIC ADENOSINE DEAMINASE"/>
    <property type="match status" value="1"/>
</dbReference>
<proteinExistence type="inferred from homology"/>
<evidence type="ECO:0000256" key="6">
    <source>
        <dbReference type="ARBA" id="ARBA00022833"/>
    </source>
</evidence>
<evidence type="ECO:0000256" key="3">
    <source>
        <dbReference type="ARBA" id="ARBA00022694"/>
    </source>
</evidence>
<dbReference type="EMBL" id="FQUL01000013">
    <property type="protein sequence ID" value="SHE62426.1"/>
    <property type="molecule type" value="Genomic_DNA"/>
</dbReference>
<dbReference type="Pfam" id="PF14437">
    <property type="entry name" value="MafB19-deam"/>
    <property type="match status" value="1"/>
</dbReference>
<dbReference type="AlphaFoldDB" id="A0A1M4V0D5"/>
<keyword evidence="3 8" id="KW-0819">tRNA processing</keyword>
<evidence type="ECO:0000313" key="10">
    <source>
        <dbReference type="EMBL" id="SHE62426.1"/>
    </source>
</evidence>
<dbReference type="InterPro" id="IPR016193">
    <property type="entry name" value="Cytidine_deaminase-like"/>
</dbReference>
<reference evidence="11" key="1">
    <citation type="submission" date="2016-11" db="EMBL/GenBank/DDBJ databases">
        <authorList>
            <person name="Varghese N."/>
            <person name="Submissions S."/>
        </authorList>
    </citation>
    <scope>NUCLEOTIDE SEQUENCE [LARGE SCALE GENOMIC DNA]</scope>
    <source>
        <strain evidence="11">DSM 19514</strain>
    </source>
</reference>
<dbReference type="PANTHER" id="PTHR11079">
    <property type="entry name" value="CYTOSINE DEAMINASE FAMILY MEMBER"/>
    <property type="match status" value="1"/>
</dbReference>
<feature type="domain" description="CMP/dCMP-type deaminase" evidence="9">
    <location>
        <begin position="1"/>
        <end position="120"/>
    </location>
</feature>
<gene>
    <name evidence="8" type="primary">tadA</name>
    <name evidence="10" type="ORF">SAMN02745225_01147</name>
</gene>
<comment type="catalytic activity">
    <reaction evidence="7 8">
        <text>adenosine(34) in tRNA + H2O + H(+) = inosine(34) in tRNA + NH4(+)</text>
        <dbReference type="Rhea" id="RHEA:43168"/>
        <dbReference type="Rhea" id="RHEA-COMP:10373"/>
        <dbReference type="Rhea" id="RHEA-COMP:10374"/>
        <dbReference type="ChEBI" id="CHEBI:15377"/>
        <dbReference type="ChEBI" id="CHEBI:15378"/>
        <dbReference type="ChEBI" id="CHEBI:28938"/>
        <dbReference type="ChEBI" id="CHEBI:74411"/>
        <dbReference type="ChEBI" id="CHEBI:82852"/>
        <dbReference type="EC" id="3.5.4.33"/>
    </reaction>
</comment>
<comment type="function">
    <text evidence="8">Catalyzes the deamination of adenosine to inosine at the wobble position 34 of tRNA(Arg2).</text>
</comment>
<dbReference type="STRING" id="1121881.SAMN02745225_01147"/>
<evidence type="ECO:0000256" key="7">
    <source>
        <dbReference type="ARBA" id="ARBA00048045"/>
    </source>
</evidence>
<feature type="binding site" evidence="8">
    <location>
        <position position="79"/>
    </location>
    <ligand>
        <name>Zn(2+)</name>
        <dbReference type="ChEBI" id="CHEBI:29105"/>
        <note>catalytic</note>
    </ligand>
</feature>
<evidence type="ECO:0000256" key="8">
    <source>
        <dbReference type="HAMAP-Rule" id="MF_00972"/>
    </source>
</evidence>
<dbReference type="GO" id="GO:0008270">
    <property type="term" value="F:zinc ion binding"/>
    <property type="evidence" value="ECO:0007669"/>
    <property type="project" value="UniProtKB-UniRule"/>
</dbReference>
<evidence type="ECO:0000256" key="5">
    <source>
        <dbReference type="ARBA" id="ARBA00022801"/>
    </source>
</evidence>
<feature type="binding site" evidence="8">
    <location>
        <position position="46"/>
    </location>
    <ligand>
        <name>Zn(2+)</name>
        <dbReference type="ChEBI" id="CHEBI:29105"/>
        <note>catalytic</note>
    </ligand>
</feature>
<dbReference type="InterPro" id="IPR058535">
    <property type="entry name" value="MafB19-deam"/>
</dbReference>
<keyword evidence="5 8" id="KW-0378">Hydrolase</keyword>
<dbReference type="PROSITE" id="PS00903">
    <property type="entry name" value="CYT_DCMP_DEAMINASES_1"/>
    <property type="match status" value="1"/>
</dbReference>
<dbReference type="InterPro" id="IPR002125">
    <property type="entry name" value="CMP_dCMP_dom"/>
</dbReference>
<dbReference type="Gene3D" id="3.40.140.10">
    <property type="entry name" value="Cytidine Deaminase, domain 2"/>
    <property type="match status" value="1"/>
</dbReference>